<dbReference type="Proteomes" id="UP000501379">
    <property type="component" value="Chromosome"/>
</dbReference>
<dbReference type="RefSeq" id="WP_173205484.1">
    <property type="nucleotide sequence ID" value="NZ_CP053697.2"/>
</dbReference>
<keyword evidence="2" id="KW-1185">Reference proteome</keyword>
<reference evidence="1" key="1">
    <citation type="submission" date="2020-07" db="EMBL/GenBank/DDBJ databases">
        <title>Nitrate ammonifying Pseudomonas campi sp. nov. isolated from German agricultural grassland.</title>
        <authorList>
            <person name="Timsy T."/>
            <person name="Ulrich A."/>
            <person name="Spanner T."/>
            <person name="Foesel B."/>
            <person name="Kolb S."/>
            <person name="Horn M.A."/>
            <person name="Behrendt U."/>
        </authorList>
    </citation>
    <scope>NUCLEOTIDE SEQUENCE</scope>
    <source>
        <strain evidence="1">S1-A32-2</strain>
    </source>
</reference>
<evidence type="ECO:0000313" key="1">
    <source>
        <dbReference type="EMBL" id="QKE62911.1"/>
    </source>
</evidence>
<dbReference type="KEGG" id="pcam:HNE05_05900"/>
<name>A0A6M8F6Q9_9GAMM</name>
<dbReference type="AlphaFoldDB" id="A0A6M8F6Q9"/>
<gene>
    <name evidence="1" type="ORF">HNE05_05900</name>
</gene>
<dbReference type="EMBL" id="CP053697">
    <property type="protein sequence ID" value="QKE62911.1"/>
    <property type="molecule type" value="Genomic_DNA"/>
</dbReference>
<sequence length="280" mass="31492">MSELADRVRSWVGEQGYPLEMLVAKGFREGGFVARQSEYFLDHESGDSREIDVVASTQKMIGNVLVRITVCVECKSAKKHPWVLFSSKDTRISSPAAVVQRPANLLGYELLKSISHNKYAHNTPFFKLSGRNGYAMTEAFTSGKDNAYSSCVSVAKCARSLTTGALEVSEEQVPLCEIVFPVIFLQGALFECHQDDVELEVAEVGSATLIWRNQISNVGHSIISIYTEKTLGKLVREASRLASFIFDQVDSFERIERDFLSKYENRWSIKNSRLSKDRRE</sequence>
<proteinExistence type="predicted"/>
<accession>A0A6M8F6Q9</accession>
<organism evidence="1 2">
    <name type="scientific">Aquipseudomonas campi</name>
    <dbReference type="NCBI Taxonomy" id="2731681"/>
    <lineage>
        <taxon>Bacteria</taxon>
        <taxon>Pseudomonadati</taxon>
        <taxon>Pseudomonadota</taxon>
        <taxon>Gammaproteobacteria</taxon>
        <taxon>Pseudomonadales</taxon>
        <taxon>Pseudomonadaceae</taxon>
        <taxon>Aquipseudomonas</taxon>
    </lineage>
</organism>
<protein>
    <submittedName>
        <fullName evidence="1">Uncharacterized protein</fullName>
    </submittedName>
</protein>
<evidence type="ECO:0000313" key="2">
    <source>
        <dbReference type="Proteomes" id="UP000501379"/>
    </source>
</evidence>